<comment type="similarity">
    <text evidence="1">Belongs to the universal ribosomal protein uL3 family.</text>
</comment>
<dbReference type="GeneID" id="117651657"/>
<evidence type="ECO:0000256" key="5">
    <source>
        <dbReference type="ARBA" id="ARBA00035396"/>
    </source>
</evidence>
<dbReference type="FunFam" id="2.40.30.10:FF:000049">
    <property type="entry name" value="39S ribosomal protein L3, mitochondrial"/>
    <property type="match status" value="1"/>
</dbReference>
<dbReference type="GO" id="GO:0003735">
    <property type="term" value="F:structural constituent of ribosome"/>
    <property type="evidence" value="ECO:0007669"/>
    <property type="project" value="InterPro"/>
</dbReference>
<name>A0A6P9A1T2_THRPL</name>
<dbReference type="AlphaFoldDB" id="A0A6P9A1T2"/>
<dbReference type="InterPro" id="IPR000597">
    <property type="entry name" value="Ribosomal_uL3"/>
</dbReference>
<dbReference type="GO" id="GO:0006412">
    <property type="term" value="P:translation"/>
    <property type="evidence" value="ECO:0007669"/>
    <property type="project" value="InterPro"/>
</dbReference>
<evidence type="ECO:0000313" key="7">
    <source>
        <dbReference type="Proteomes" id="UP000515158"/>
    </source>
</evidence>
<dbReference type="InterPro" id="IPR009000">
    <property type="entry name" value="Transl_B-barrel_sf"/>
</dbReference>
<dbReference type="InParanoid" id="A0A6P9A1T2"/>
<evidence type="ECO:0000256" key="6">
    <source>
        <dbReference type="SAM" id="MobiDB-lite"/>
    </source>
</evidence>
<dbReference type="NCBIfam" id="TIGR03625">
    <property type="entry name" value="L3_bact"/>
    <property type="match status" value="1"/>
</dbReference>
<evidence type="ECO:0000256" key="3">
    <source>
        <dbReference type="ARBA" id="ARBA00023274"/>
    </source>
</evidence>
<evidence type="ECO:0000256" key="2">
    <source>
        <dbReference type="ARBA" id="ARBA00022980"/>
    </source>
</evidence>
<dbReference type="GO" id="GO:0005762">
    <property type="term" value="C:mitochondrial large ribosomal subunit"/>
    <property type="evidence" value="ECO:0007669"/>
    <property type="project" value="TreeGrafter"/>
</dbReference>
<protein>
    <recommendedName>
        <fullName evidence="4">Large ribosomal subunit protein uL3m</fullName>
    </recommendedName>
    <alternativeName>
        <fullName evidence="5">39S ribosomal protein L3, mitochondrial</fullName>
    </alternativeName>
</protein>
<accession>A0A6P9A1T2</accession>
<evidence type="ECO:0000256" key="4">
    <source>
        <dbReference type="ARBA" id="ARBA00035209"/>
    </source>
</evidence>
<sequence length="406" mass="45618">MMAALRARAISLFQGILCNSKSNSSALDVRFQVCVTQVRSHKIIQIPRFRHPYWHVRKDRSHYSENLTAENKEFIQETIAKEFGPPTVVSGVQTYGSPVKNVTKVEPVEWFPGIRRTSTIARKIGIQPMWLKDGTRVMCTLLQIVDNHVVKYNPPENVIPLRRREKVVPKKALGRYGALVVGAESADPQEFTKNYCGLFRESGLPPKRRLARFLISPQAVLPPGTPLNAMHYRAGDYVDVTGFTIMRGFQGVMKRWGFKGMRATHGVTKTHRRPGNIGAGGGKARVWPGKKMPGHMGGKTRTLRGLKILRINTEYNVLYVIGQNVPGQINSYTYIHDCLLQHRWVREAKDARPLPTYIPKEGETHPEDIYAADVHPFDGSSIMYEVVDTPTVRTGAKIAKAKGGKK</sequence>
<dbReference type="Pfam" id="PF00297">
    <property type="entry name" value="Ribosomal_L3"/>
    <property type="match status" value="1"/>
</dbReference>
<dbReference type="OrthoDB" id="274683at2759"/>
<dbReference type="SUPFAM" id="SSF50447">
    <property type="entry name" value="Translation proteins"/>
    <property type="match status" value="1"/>
</dbReference>
<evidence type="ECO:0000313" key="8">
    <source>
        <dbReference type="RefSeq" id="XP_034251747.1"/>
    </source>
</evidence>
<keyword evidence="2 8" id="KW-0689">Ribosomal protein</keyword>
<proteinExistence type="inferred from homology"/>
<evidence type="ECO:0000256" key="1">
    <source>
        <dbReference type="ARBA" id="ARBA00006540"/>
    </source>
</evidence>
<dbReference type="Gene3D" id="2.40.30.10">
    <property type="entry name" value="Translation factors"/>
    <property type="match status" value="2"/>
</dbReference>
<reference evidence="8" key="1">
    <citation type="submission" date="2025-08" db="UniProtKB">
        <authorList>
            <consortium name="RefSeq"/>
        </authorList>
    </citation>
    <scope>IDENTIFICATION</scope>
    <source>
        <tissue evidence="8">Total insect</tissue>
    </source>
</reference>
<dbReference type="PANTHER" id="PTHR11229:SF8">
    <property type="entry name" value="LARGE RIBOSOMAL SUBUNIT PROTEIN UL3M"/>
    <property type="match status" value="1"/>
</dbReference>
<dbReference type="FunCoup" id="A0A6P9A1T2">
    <property type="interactions" value="1215"/>
</dbReference>
<dbReference type="RefSeq" id="XP_034251747.1">
    <property type="nucleotide sequence ID" value="XM_034395856.1"/>
</dbReference>
<dbReference type="InterPro" id="IPR019927">
    <property type="entry name" value="Ribosomal_uL3_bac/org-type"/>
</dbReference>
<feature type="region of interest" description="Disordered" evidence="6">
    <location>
        <begin position="268"/>
        <end position="296"/>
    </location>
</feature>
<dbReference type="PANTHER" id="PTHR11229">
    <property type="entry name" value="50S RIBOSOMAL PROTEIN L3"/>
    <property type="match status" value="1"/>
</dbReference>
<organism evidence="8">
    <name type="scientific">Thrips palmi</name>
    <name type="common">Melon thrips</name>
    <dbReference type="NCBI Taxonomy" id="161013"/>
    <lineage>
        <taxon>Eukaryota</taxon>
        <taxon>Metazoa</taxon>
        <taxon>Ecdysozoa</taxon>
        <taxon>Arthropoda</taxon>
        <taxon>Hexapoda</taxon>
        <taxon>Insecta</taxon>
        <taxon>Pterygota</taxon>
        <taxon>Neoptera</taxon>
        <taxon>Paraneoptera</taxon>
        <taxon>Thysanoptera</taxon>
        <taxon>Terebrantia</taxon>
        <taxon>Thripoidea</taxon>
        <taxon>Thripidae</taxon>
        <taxon>Thrips</taxon>
    </lineage>
</organism>
<dbReference type="CTD" id="11222"/>
<keyword evidence="7" id="KW-1185">Reference proteome</keyword>
<keyword evidence="3" id="KW-0687">Ribonucleoprotein</keyword>
<dbReference type="Proteomes" id="UP000515158">
    <property type="component" value="Unplaced"/>
</dbReference>
<gene>
    <name evidence="8" type="primary">LOC117651657</name>
</gene>
<dbReference type="KEGG" id="tpal:117651657"/>